<proteinExistence type="predicted"/>
<evidence type="ECO:0008006" key="3">
    <source>
        <dbReference type="Google" id="ProtNLM"/>
    </source>
</evidence>
<dbReference type="Proteomes" id="UP000070498">
    <property type="component" value="Unassembled WGS sequence"/>
</dbReference>
<gene>
    <name evidence="1" type="ORF">ATO67_14720</name>
</gene>
<accession>A0A135NYM1</accession>
<evidence type="ECO:0000313" key="1">
    <source>
        <dbReference type="EMBL" id="KXG84236.1"/>
    </source>
</evidence>
<evidence type="ECO:0000313" key="2">
    <source>
        <dbReference type="Proteomes" id="UP000070498"/>
    </source>
</evidence>
<dbReference type="RefSeq" id="WP_067650632.1">
    <property type="nucleotide sequence ID" value="NZ_KQ961030.1"/>
</dbReference>
<keyword evidence="2" id="KW-1185">Reference proteome</keyword>
<dbReference type="STRING" id="2052828.ATO67_14720"/>
<protein>
    <recommendedName>
        <fullName evidence="3">DUF3223 domain-containing protein</fullName>
    </recommendedName>
</protein>
<dbReference type="EMBL" id="LNUW01000038">
    <property type="protein sequence ID" value="KXG84236.1"/>
    <property type="molecule type" value="Genomic_DNA"/>
</dbReference>
<reference evidence="1 2" key="1">
    <citation type="submission" date="2015-11" db="EMBL/GenBank/DDBJ databases">
        <title>Draft genome sequence of Agrobacterium sp. R89-1.</title>
        <authorList>
            <person name="Zahradnik J."/>
            <person name="Kyslikova E."/>
            <person name="Palyzova A."/>
            <person name="Kyslik P."/>
        </authorList>
    </citation>
    <scope>NUCLEOTIDE SEQUENCE [LARGE SCALE GENOMIC DNA]</scope>
    <source>
        <strain evidence="1 2">R89-1</strain>
    </source>
</reference>
<comment type="caution">
    <text evidence="1">The sequence shown here is derived from an EMBL/GenBank/DDBJ whole genome shotgun (WGS) entry which is preliminary data.</text>
</comment>
<name>A0A135NYM1_9HYPH</name>
<organism evidence="1 2">
    <name type="scientific">Agrobacterium bohemicum</name>
    <dbReference type="NCBI Taxonomy" id="2052828"/>
    <lineage>
        <taxon>Bacteria</taxon>
        <taxon>Pseudomonadati</taxon>
        <taxon>Pseudomonadota</taxon>
        <taxon>Alphaproteobacteria</taxon>
        <taxon>Hyphomicrobiales</taxon>
        <taxon>Rhizobiaceae</taxon>
        <taxon>Rhizobium/Agrobacterium group</taxon>
        <taxon>Agrobacterium</taxon>
    </lineage>
</organism>
<sequence>MAKGVELSNGKSWKTQLAAKQHFKEMLARYDDGETITDPEDHFDLGALLERYDLLLSEGPSKTGKGIDRFEKRKSFVNGYPTRGFWVYRVDGTDTDFSYISAITGSAKPKMQEFYDACHNAVSKDLRRAKEKQFDSFSDENGCIVCEISGELVSFMNARLNHAYPAFITIVNDYKELRGWSDVVPEGLLTVSADRQISTSFAKIEDAEAFRTFHNSVAVLRIVAAGPQAGTVDSPNEIQRPIRLR</sequence>
<dbReference type="Gene3D" id="3.10.450.40">
    <property type="match status" value="1"/>
</dbReference>
<dbReference type="Pfam" id="PF11523">
    <property type="entry name" value="DUF3223"/>
    <property type="match status" value="1"/>
</dbReference>
<dbReference type="AlphaFoldDB" id="A0A135NYM1"/>